<dbReference type="RefSeq" id="WP_067552578.1">
    <property type="nucleotide sequence ID" value="NZ_CP016895.1"/>
</dbReference>
<dbReference type="OrthoDB" id="9766299at2"/>
<name>A0A1B2LX02_9GAMM</name>
<organism evidence="5 6">
    <name type="scientific">Acinetobacter larvae</name>
    <dbReference type="NCBI Taxonomy" id="1789224"/>
    <lineage>
        <taxon>Bacteria</taxon>
        <taxon>Pseudomonadati</taxon>
        <taxon>Pseudomonadota</taxon>
        <taxon>Gammaproteobacteria</taxon>
        <taxon>Moraxellales</taxon>
        <taxon>Moraxellaceae</taxon>
        <taxon>Acinetobacter</taxon>
    </lineage>
</organism>
<dbReference type="AlphaFoldDB" id="A0A1B2LX02"/>
<evidence type="ECO:0000256" key="1">
    <source>
        <dbReference type="ARBA" id="ARBA00006739"/>
    </source>
</evidence>
<keyword evidence="3" id="KW-0808">Transferase</keyword>
<keyword evidence="4" id="KW-0472">Membrane</keyword>
<dbReference type="KEGG" id="ala:BFG52_03285"/>
<feature type="transmembrane region" description="Helical" evidence="4">
    <location>
        <begin position="387"/>
        <end position="406"/>
    </location>
</feature>
<dbReference type="PANTHER" id="PTHR43630:SF1">
    <property type="entry name" value="POLY-BETA-1,6-N-ACETYL-D-GLUCOSAMINE SYNTHASE"/>
    <property type="match status" value="1"/>
</dbReference>
<feature type="transmembrane region" description="Helical" evidence="4">
    <location>
        <begin position="355"/>
        <end position="375"/>
    </location>
</feature>
<feature type="transmembrane region" description="Helical" evidence="4">
    <location>
        <begin position="287"/>
        <end position="304"/>
    </location>
</feature>
<keyword evidence="4" id="KW-0812">Transmembrane</keyword>
<dbReference type="Pfam" id="PF13641">
    <property type="entry name" value="Glyco_tranf_2_3"/>
    <property type="match status" value="1"/>
</dbReference>
<dbReference type="PANTHER" id="PTHR43630">
    <property type="entry name" value="POLY-BETA-1,6-N-ACETYL-D-GLUCOSAMINE SYNTHASE"/>
    <property type="match status" value="1"/>
</dbReference>
<feature type="transmembrane region" description="Helical" evidence="4">
    <location>
        <begin position="324"/>
        <end position="343"/>
    </location>
</feature>
<dbReference type="STRING" id="1789224.BFG52_03285"/>
<evidence type="ECO:0008006" key="7">
    <source>
        <dbReference type="Google" id="ProtNLM"/>
    </source>
</evidence>
<keyword evidence="4" id="KW-1133">Transmembrane helix</keyword>
<keyword evidence="2" id="KW-0328">Glycosyltransferase</keyword>
<reference evidence="5 6" key="1">
    <citation type="submission" date="2016-08" db="EMBL/GenBank/DDBJ databases">
        <authorList>
            <person name="Seilhamer J.J."/>
        </authorList>
    </citation>
    <scope>NUCLEOTIDE SEQUENCE [LARGE SCALE GENOMIC DNA]</scope>
    <source>
        <strain evidence="5 6">BRTC-1</strain>
    </source>
</reference>
<evidence type="ECO:0000256" key="3">
    <source>
        <dbReference type="ARBA" id="ARBA00022679"/>
    </source>
</evidence>
<gene>
    <name evidence="5" type="ORF">BFG52_03285</name>
</gene>
<feature type="transmembrane region" description="Helical" evidence="4">
    <location>
        <begin position="418"/>
        <end position="438"/>
    </location>
</feature>
<keyword evidence="6" id="KW-1185">Reference proteome</keyword>
<dbReference type="Proteomes" id="UP000093391">
    <property type="component" value="Chromosome"/>
</dbReference>
<evidence type="ECO:0000256" key="2">
    <source>
        <dbReference type="ARBA" id="ARBA00022676"/>
    </source>
</evidence>
<dbReference type="GO" id="GO:0016757">
    <property type="term" value="F:glycosyltransferase activity"/>
    <property type="evidence" value="ECO:0007669"/>
    <property type="project" value="UniProtKB-KW"/>
</dbReference>
<protein>
    <recommendedName>
        <fullName evidence="7">Glycosyl transferase</fullName>
    </recommendedName>
</protein>
<dbReference type="InterPro" id="IPR029044">
    <property type="entry name" value="Nucleotide-diphossugar_trans"/>
</dbReference>
<sequence length="459" mass="53139">MSSYIVHSIEAILYIIIIGMTAYLFCLSIYSIFLSLFGFAKFKKDYPDSKPEARFLILIAAHNEEVVIGATLENLKKIQYDRDLYKIVVVNDNSTDRTGEICDQYGVAHVDTIEGEFQREGVGKPAGIQYALRKLGFEKVKADYDLIMILDADNFVDANILTELNSQWLAKDKPEAIQTYLDCKNSNSILSFGYCTSYWMMNRFFQLSKYRLGLPNSIGGTGFVVRSDFLINIGGFCFKSLTEDIELEIEIVKQQGRVLWNHNTRIYDEKPDNLKTSLKQRYRWSKGHWYVAFTNLFSLLKLTFTEFKWKYIDQLFYLFSMGRALQVLIILVNIFILTLLRAYNESSDGFSSSMLSNLFIVKFAIGTKLAGFMGLGNWMSVVTHMNLFALFSILYGMFILPIYATWMDKGIILNPFKLFFSSLYFGISFVFVQFLAFFRWKKQNTWVVTPHNKVQEEHK</sequence>
<feature type="transmembrane region" description="Helical" evidence="4">
    <location>
        <begin position="12"/>
        <end position="40"/>
    </location>
</feature>
<comment type="similarity">
    <text evidence="1">Belongs to the glycosyltransferase 2 family.</text>
</comment>
<dbReference type="SUPFAM" id="SSF53448">
    <property type="entry name" value="Nucleotide-diphospho-sugar transferases"/>
    <property type="match status" value="1"/>
</dbReference>
<accession>A0A1B2LX02</accession>
<dbReference type="CDD" id="cd06423">
    <property type="entry name" value="CESA_like"/>
    <property type="match status" value="1"/>
</dbReference>
<dbReference type="EMBL" id="CP016895">
    <property type="protein sequence ID" value="AOA57470.1"/>
    <property type="molecule type" value="Genomic_DNA"/>
</dbReference>
<evidence type="ECO:0000313" key="6">
    <source>
        <dbReference type="Proteomes" id="UP000093391"/>
    </source>
</evidence>
<evidence type="ECO:0000313" key="5">
    <source>
        <dbReference type="EMBL" id="AOA57470.1"/>
    </source>
</evidence>
<dbReference type="Gene3D" id="3.90.550.10">
    <property type="entry name" value="Spore Coat Polysaccharide Biosynthesis Protein SpsA, Chain A"/>
    <property type="match status" value="1"/>
</dbReference>
<evidence type="ECO:0000256" key="4">
    <source>
        <dbReference type="SAM" id="Phobius"/>
    </source>
</evidence>
<proteinExistence type="inferred from homology"/>